<evidence type="ECO:0000256" key="3">
    <source>
        <dbReference type="SAM" id="Phobius"/>
    </source>
</evidence>
<dbReference type="SUPFAM" id="SSF51735">
    <property type="entry name" value="NAD(P)-binding Rossmann-fold domains"/>
    <property type="match status" value="1"/>
</dbReference>
<evidence type="ECO:0000313" key="5">
    <source>
        <dbReference type="EMBL" id="KAF6170730.1"/>
    </source>
</evidence>
<keyword evidence="3" id="KW-0812">Transmembrane</keyword>
<feature type="transmembrane region" description="Helical" evidence="3">
    <location>
        <begin position="46"/>
        <end position="67"/>
    </location>
</feature>
<dbReference type="EMBL" id="JACGCM010000560">
    <property type="protein sequence ID" value="KAF6170730.1"/>
    <property type="molecule type" value="Genomic_DNA"/>
</dbReference>
<evidence type="ECO:0000259" key="4">
    <source>
        <dbReference type="SMART" id="SM00846"/>
    </source>
</evidence>
<keyword evidence="3" id="KW-1133">Transmembrane helix</keyword>
<feature type="domain" description="Glyceraldehyde 3-phosphate dehydrogenase NAD(P) binding" evidence="4">
    <location>
        <begin position="147"/>
        <end position="276"/>
    </location>
</feature>
<dbReference type="PANTHER" id="PTHR43148">
    <property type="entry name" value="GLYCERALDEHYDE-3-PHOSPHATE DEHYDROGENASE 2"/>
    <property type="match status" value="1"/>
</dbReference>
<organism evidence="5 6">
    <name type="scientific">Kingdonia uniflora</name>
    <dbReference type="NCBI Taxonomy" id="39325"/>
    <lineage>
        <taxon>Eukaryota</taxon>
        <taxon>Viridiplantae</taxon>
        <taxon>Streptophyta</taxon>
        <taxon>Embryophyta</taxon>
        <taxon>Tracheophyta</taxon>
        <taxon>Spermatophyta</taxon>
        <taxon>Magnoliopsida</taxon>
        <taxon>Ranunculales</taxon>
        <taxon>Circaeasteraceae</taxon>
        <taxon>Kingdonia</taxon>
    </lineage>
</organism>
<keyword evidence="6" id="KW-1185">Reference proteome</keyword>
<evidence type="ECO:0000313" key="6">
    <source>
        <dbReference type="Proteomes" id="UP000541444"/>
    </source>
</evidence>
<keyword evidence="2" id="KW-0560">Oxidoreductase</keyword>
<dbReference type="OrthoDB" id="1152826at2759"/>
<dbReference type="Pfam" id="PF00044">
    <property type="entry name" value="Gp_dh_N"/>
    <property type="match status" value="1"/>
</dbReference>
<dbReference type="InterPro" id="IPR020828">
    <property type="entry name" value="GlycerAld_3-P_DH_NAD(P)-bd"/>
</dbReference>
<gene>
    <name evidence="5" type="ORF">GIB67_015682</name>
</gene>
<dbReference type="InterPro" id="IPR036291">
    <property type="entry name" value="NAD(P)-bd_dom_sf"/>
</dbReference>
<dbReference type="GO" id="GO:0051287">
    <property type="term" value="F:NAD binding"/>
    <property type="evidence" value="ECO:0007669"/>
    <property type="project" value="InterPro"/>
</dbReference>
<proteinExistence type="inferred from homology"/>
<evidence type="ECO:0000256" key="1">
    <source>
        <dbReference type="ARBA" id="ARBA00007406"/>
    </source>
</evidence>
<keyword evidence="3" id="KW-0472">Membrane</keyword>
<dbReference type="Proteomes" id="UP000541444">
    <property type="component" value="Unassembled WGS sequence"/>
</dbReference>
<reference evidence="5 6" key="1">
    <citation type="journal article" date="2020" name="IScience">
        <title>Genome Sequencing of the Endangered Kingdonia uniflora (Circaeasteraceae, Ranunculales) Reveals Potential Mechanisms of Evolutionary Specialization.</title>
        <authorList>
            <person name="Sun Y."/>
            <person name="Deng T."/>
            <person name="Zhang A."/>
            <person name="Moore M.J."/>
            <person name="Landis J.B."/>
            <person name="Lin N."/>
            <person name="Zhang H."/>
            <person name="Zhang X."/>
            <person name="Huang J."/>
            <person name="Zhang X."/>
            <person name="Sun H."/>
            <person name="Wang H."/>
        </authorList>
    </citation>
    <scope>NUCLEOTIDE SEQUENCE [LARGE SCALE GENOMIC DNA]</scope>
    <source>
        <strain evidence="5">TB1705</strain>
        <tissue evidence="5">Leaf</tissue>
    </source>
</reference>
<dbReference type="AlphaFoldDB" id="A0A7J7NUJ7"/>
<dbReference type="Pfam" id="PF02800">
    <property type="entry name" value="Gp_dh_C"/>
    <property type="match status" value="1"/>
</dbReference>
<comment type="caution">
    <text evidence="5">The sequence shown here is derived from an EMBL/GenBank/DDBJ whole genome shotgun (WGS) entry which is preliminary data.</text>
</comment>
<protein>
    <recommendedName>
        <fullName evidence="4">Glyceraldehyde 3-phosphate dehydrogenase NAD(P) binding domain-containing protein</fullName>
    </recommendedName>
</protein>
<dbReference type="GO" id="GO:0016620">
    <property type="term" value="F:oxidoreductase activity, acting on the aldehyde or oxo group of donors, NAD or NADP as acceptor"/>
    <property type="evidence" value="ECO:0007669"/>
    <property type="project" value="InterPro"/>
</dbReference>
<name>A0A7J7NUJ7_9MAGN</name>
<dbReference type="SMART" id="SM00846">
    <property type="entry name" value="Gp_dh_N"/>
    <property type="match status" value="1"/>
</dbReference>
<comment type="similarity">
    <text evidence="1">Belongs to the glyceraldehyde-3-phosphate dehydrogenase family.</text>
</comment>
<accession>A0A7J7NUJ7</accession>
<evidence type="ECO:0000256" key="2">
    <source>
        <dbReference type="ARBA" id="ARBA00023002"/>
    </source>
</evidence>
<dbReference type="SUPFAM" id="SSF55347">
    <property type="entry name" value="Glyceraldehyde-3-phosphate dehydrogenase-like, C-terminal domain"/>
    <property type="match status" value="1"/>
</dbReference>
<dbReference type="InterPro" id="IPR020831">
    <property type="entry name" value="GlycerAld/Erythrose_P_DH"/>
</dbReference>
<dbReference type="Gene3D" id="3.40.50.720">
    <property type="entry name" value="NAD(P)-binding Rossmann-like Domain"/>
    <property type="match status" value="1"/>
</dbReference>
<sequence length="316" mass="34251">MNKSQMGSSCNEVSSTQAGLSLESMVNSVLIDRDVYDKHSPQISTLTFFTSSLYIVVLVACFIAATITRRLGRKIYAPRLFGWSSSKWCCSQRCYSLCWTYFLCIGVGFANQAKATLKRIRGTDDVDNEYNDLVLASKASKFIFVQVDVLLTPLTHLPLQASHLLKYDSMLGTFKADVKIVDNETISVDGKTIKVVSSRDPLKLPWAKMGIDIVIEGTGVLVDGPGAGKHIQAGVKKVIITAPAKGADIPAYLIGVNEKDYEHDVADIMRLLGASHRDLRQARAAALNIVPTSIVPTSTGATKAVSLVLPPTKGEA</sequence>
<dbReference type="Gene3D" id="3.30.360.10">
    <property type="entry name" value="Dihydrodipicolinate Reductase, domain 2"/>
    <property type="match status" value="1"/>
</dbReference>
<dbReference type="InterPro" id="IPR020829">
    <property type="entry name" value="GlycerAld_3-P_DH_cat"/>
</dbReference>